<reference evidence="4 5" key="1">
    <citation type="journal article" date="2018" name="Nat. Genet.">
        <title>The Rosa genome provides new insights in the design of modern roses.</title>
        <authorList>
            <person name="Bendahmane M."/>
        </authorList>
    </citation>
    <scope>NUCLEOTIDE SEQUENCE [LARGE SCALE GENOMIC DNA]</scope>
    <source>
        <strain evidence="5">cv. Old Blush</strain>
    </source>
</reference>
<dbReference type="STRING" id="74649.A0A2P6Q8Y2"/>
<keyword evidence="2" id="KW-0675">Receptor</keyword>
<organism evidence="4 5">
    <name type="scientific">Rosa chinensis</name>
    <name type="common">China rose</name>
    <dbReference type="NCBI Taxonomy" id="74649"/>
    <lineage>
        <taxon>Eukaryota</taxon>
        <taxon>Viridiplantae</taxon>
        <taxon>Streptophyta</taxon>
        <taxon>Embryophyta</taxon>
        <taxon>Tracheophyta</taxon>
        <taxon>Spermatophyta</taxon>
        <taxon>Magnoliopsida</taxon>
        <taxon>eudicotyledons</taxon>
        <taxon>Gunneridae</taxon>
        <taxon>Pentapetalae</taxon>
        <taxon>rosids</taxon>
        <taxon>fabids</taxon>
        <taxon>Rosales</taxon>
        <taxon>Rosaceae</taxon>
        <taxon>Rosoideae</taxon>
        <taxon>Rosoideae incertae sedis</taxon>
        <taxon>Rosa</taxon>
    </lineage>
</organism>
<name>A0A2P6Q8Y2_ROSCH</name>
<dbReference type="Pfam" id="PF08276">
    <property type="entry name" value="PAN_2"/>
    <property type="match status" value="1"/>
</dbReference>
<evidence type="ECO:0000256" key="1">
    <source>
        <dbReference type="ARBA" id="ARBA00022553"/>
    </source>
</evidence>
<dbReference type="EC" id="2.7.11.1" evidence="4"/>
<dbReference type="SMART" id="SM00473">
    <property type="entry name" value="PAN_AP"/>
    <property type="match status" value="1"/>
</dbReference>
<evidence type="ECO:0000313" key="5">
    <source>
        <dbReference type="Proteomes" id="UP000238479"/>
    </source>
</evidence>
<protein>
    <submittedName>
        <fullName evidence="4">Putative non-specific serine/threonine protein kinase</fullName>
        <ecNumber evidence="4">2.7.11.1</ecNumber>
    </submittedName>
</protein>
<proteinExistence type="predicted"/>
<dbReference type="GO" id="GO:0004674">
    <property type="term" value="F:protein serine/threonine kinase activity"/>
    <property type="evidence" value="ECO:0007669"/>
    <property type="project" value="UniProtKB-KW"/>
</dbReference>
<dbReference type="OMA" id="CEIACKW"/>
<dbReference type="AlphaFoldDB" id="A0A2P6Q8Y2"/>
<keyword evidence="4" id="KW-0808">Transferase</keyword>
<gene>
    <name evidence="4" type="ORF">RchiOBHm_Chr5g0026801</name>
</gene>
<dbReference type="FunFam" id="3.50.4.10:FF:000002">
    <property type="entry name" value="G-type lectin S-receptor-like serine/threonine-protein kinase"/>
    <property type="match status" value="1"/>
</dbReference>
<keyword evidence="4" id="KW-0723">Serine/threonine-protein kinase</keyword>
<dbReference type="Proteomes" id="UP000238479">
    <property type="component" value="Chromosome 5"/>
</dbReference>
<comment type="caution">
    <text evidence="4">The sequence shown here is derived from an EMBL/GenBank/DDBJ whole genome shotgun (WGS) entry which is preliminary data.</text>
</comment>
<feature type="domain" description="Apple" evidence="3">
    <location>
        <begin position="25"/>
        <end position="104"/>
    </location>
</feature>
<dbReference type="Gramene" id="PRQ30638">
    <property type="protein sequence ID" value="PRQ30638"/>
    <property type="gene ID" value="RchiOBHm_Chr5g0026801"/>
</dbReference>
<dbReference type="Gene3D" id="3.50.4.10">
    <property type="entry name" value="Hepatocyte Growth Factor"/>
    <property type="match status" value="1"/>
</dbReference>
<sequence length="121" mass="13277">MLAALQGFVPKSPNDWNAGNWSNGCVRKTNYLQLKLPDTSSSWFDTSMSLEECKVLCLENCSCTAYANTDIRDGGSGCLLWFENLIDIKEFTPGGGQDLYIRMAASELGSFSNSLGLIFSQ</sequence>
<dbReference type="PANTHER" id="PTHR32444">
    <property type="entry name" value="BULB-TYPE LECTIN DOMAIN-CONTAINING PROTEIN"/>
    <property type="match status" value="1"/>
</dbReference>
<dbReference type="PANTHER" id="PTHR32444:SF183">
    <property type="entry name" value="APPLE DOMAIN-CONTAINING PROTEIN"/>
    <property type="match status" value="1"/>
</dbReference>
<keyword evidence="4" id="KW-0418">Kinase</keyword>
<keyword evidence="5" id="KW-1185">Reference proteome</keyword>
<evidence type="ECO:0000259" key="3">
    <source>
        <dbReference type="PROSITE" id="PS50948"/>
    </source>
</evidence>
<dbReference type="PROSITE" id="PS50948">
    <property type="entry name" value="PAN"/>
    <property type="match status" value="1"/>
</dbReference>
<evidence type="ECO:0000256" key="2">
    <source>
        <dbReference type="ARBA" id="ARBA00023170"/>
    </source>
</evidence>
<keyword evidence="1" id="KW-0597">Phosphoprotein</keyword>
<accession>A0A2P6Q8Y2</accession>
<dbReference type="EMBL" id="PDCK01000043">
    <property type="protein sequence ID" value="PRQ30638.1"/>
    <property type="molecule type" value="Genomic_DNA"/>
</dbReference>
<evidence type="ECO:0000313" key="4">
    <source>
        <dbReference type="EMBL" id="PRQ30638.1"/>
    </source>
</evidence>
<dbReference type="CDD" id="cd01098">
    <property type="entry name" value="PAN_AP_plant"/>
    <property type="match status" value="1"/>
</dbReference>
<dbReference type="InterPro" id="IPR003609">
    <property type="entry name" value="Pan_app"/>
</dbReference>